<evidence type="ECO:0000313" key="2">
    <source>
        <dbReference type="Proteomes" id="UP001497535"/>
    </source>
</evidence>
<sequence length="60" mass="6466">MLFNVISILFLLCLDAIPGIRLKALSHFPSFVSIVKFILSPSSHLGHSKISKILSSTGVA</sequence>
<dbReference type="Proteomes" id="UP001497535">
    <property type="component" value="Unassembled WGS sequence"/>
</dbReference>
<proteinExistence type="predicted"/>
<accession>A0ACB0XT62</accession>
<keyword evidence="2" id="KW-1185">Reference proteome</keyword>
<protein>
    <submittedName>
        <fullName evidence="1">Uncharacterized protein</fullName>
    </submittedName>
</protein>
<comment type="caution">
    <text evidence="1">The sequence shown here is derived from an EMBL/GenBank/DDBJ whole genome shotgun (WGS) entry which is preliminary data.</text>
</comment>
<organism evidence="1 2">
    <name type="scientific">Meloidogyne enterolobii</name>
    <name type="common">Root-knot nematode worm</name>
    <name type="synonym">Meloidogyne mayaguensis</name>
    <dbReference type="NCBI Taxonomy" id="390850"/>
    <lineage>
        <taxon>Eukaryota</taxon>
        <taxon>Metazoa</taxon>
        <taxon>Ecdysozoa</taxon>
        <taxon>Nematoda</taxon>
        <taxon>Chromadorea</taxon>
        <taxon>Rhabditida</taxon>
        <taxon>Tylenchina</taxon>
        <taxon>Tylenchomorpha</taxon>
        <taxon>Tylenchoidea</taxon>
        <taxon>Meloidogynidae</taxon>
        <taxon>Meloidogyninae</taxon>
        <taxon>Meloidogyne</taxon>
    </lineage>
</organism>
<gene>
    <name evidence="1" type="ORF">MENTE1834_LOCUS3233</name>
</gene>
<evidence type="ECO:0000313" key="1">
    <source>
        <dbReference type="EMBL" id="CAK5016200.1"/>
    </source>
</evidence>
<reference evidence="1" key="1">
    <citation type="submission" date="2023-11" db="EMBL/GenBank/DDBJ databases">
        <authorList>
            <person name="Poullet M."/>
        </authorList>
    </citation>
    <scope>NUCLEOTIDE SEQUENCE</scope>
    <source>
        <strain evidence="1">E1834</strain>
    </source>
</reference>
<name>A0ACB0XT62_MELEN</name>
<dbReference type="EMBL" id="CAVMJV010000002">
    <property type="protein sequence ID" value="CAK5016200.1"/>
    <property type="molecule type" value="Genomic_DNA"/>
</dbReference>